<dbReference type="EMBL" id="JBHSDU010000010">
    <property type="protein sequence ID" value="MFC4311679.1"/>
    <property type="molecule type" value="Genomic_DNA"/>
</dbReference>
<proteinExistence type="predicted"/>
<keyword evidence="4 5" id="KW-0472">Membrane</keyword>
<comment type="subcellular location">
    <subcellularLocation>
        <location evidence="1">Membrane</location>
    </subcellularLocation>
</comment>
<dbReference type="Pfam" id="PF05101">
    <property type="entry name" value="VirB3"/>
    <property type="match status" value="1"/>
</dbReference>
<name>A0ABV8SZB6_9GAMM</name>
<evidence type="ECO:0000256" key="3">
    <source>
        <dbReference type="ARBA" id="ARBA00022989"/>
    </source>
</evidence>
<organism evidence="6 7">
    <name type="scientific">Steroidobacter flavus</name>
    <dbReference type="NCBI Taxonomy" id="1842136"/>
    <lineage>
        <taxon>Bacteria</taxon>
        <taxon>Pseudomonadati</taxon>
        <taxon>Pseudomonadota</taxon>
        <taxon>Gammaproteobacteria</taxon>
        <taxon>Steroidobacterales</taxon>
        <taxon>Steroidobacteraceae</taxon>
        <taxon>Steroidobacter</taxon>
    </lineage>
</organism>
<evidence type="ECO:0000313" key="7">
    <source>
        <dbReference type="Proteomes" id="UP001595904"/>
    </source>
</evidence>
<dbReference type="Proteomes" id="UP001595904">
    <property type="component" value="Unassembled WGS sequence"/>
</dbReference>
<evidence type="ECO:0000256" key="5">
    <source>
        <dbReference type="SAM" id="Phobius"/>
    </source>
</evidence>
<evidence type="ECO:0000256" key="1">
    <source>
        <dbReference type="ARBA" id="ARBA00004370"/>
    </source>
</evidence>
<gene>
    <name evidence="6" type="ORF">ACFPN2_21515</name>
</gene>
<evidence type="ECO:0000256" key="2">
    <source>
        <dbReference type="ARBA" id="ARBA00022692"/>
    </source>
</evidence>
<comment type="caution">
    <text evidence="6">The sequence shown here is derived from an EMBL/GenBank/DDBJ whole genome shotgun (WGS) entry which is preliminary data.</text>
</comment>
<accession>A0ABV8SZB6</accession>
<reference evidence="7" key="1">
    <citation type="journal article" date="2019" name="Int. J. Syst. Evol. Microbiol.">
        <title>The Global Catalogue of Microorganisms (GCM) 10K type strain sequencing project: providing services to taxonomists for standard genome sequencing and annotation.</title>
        <authorList>
            <consortium name="The Broad Institute Genomics Platform"/>
            <consortium name="The Broad Institute Genome Sequencing Center for Infectious Disease"/>
            <person name="Wu L."/>
            <person name="Ma J."/>
        </authorList>
    </citation>
    <scope>NUCLEOTIDE SEQUENCE [LARGE SCALE GENOMIC DNA]</scope>
    <source>
        <strain evidence="7">CGMCC 1.10759</strain>
    </source>
</reference>
<protein>
    <submittedName>
        <fullName evidence="6">Type IV secretion system protein VirB3</fullName>
    </submittedName>
</protein>
<dbReference type="RefSeq" id="WP_380600428.1">
    <property type="nucleotide sequence ID" value="NZ_JBHSDU010000010.1"/>
</dbReference>
<sequence length="129" mass="14586">MAGRNEGLVADVVFVAVTRPPMRWGVAYEALLMNLIITMQAFILTQNLLVLLIAVPVHALCALLCARDPRIFSLLILAARTRLLGVFTTMRYWSAASYSPLSIDLPTRQGRRRHHPCPLVVHRARREER</sequence>
<feature type="transmembrane region" description="Helical" evidence="5">
    <location>
        <begin position="49"/>
        <end position="66"/>
    </location>
</feature>
<evidence type="ECO:0000313" key="6">
    <source>
        <dbReference type="EMBL" id="MFC4311679.1"/>
    </source>
</evidence>
<keyword evidence="3 5" id="KW-1133">Transmembrane helix</keyword>
<keyword evidence="2 5" id="KW-0812">Transmembrane</keyword>
<dbReference type="InterPro" id="IPR007792">
    <property type="entry name" value="T4SS_VirB3/TrbD/AvhB"/>
</dbReference>
<evidence type="ECO:0000256" key="4">
    <source>
        <dbReference type="ARBA" id="ARBA00023136"/>
    </source>
</evidence>
<keyword evidence="7" id="KW-1185">Reference proteome</keyword>